<dbReference type="EMBL" id="BAAAUG010000230">
    <property type="protein sequence ID" value="GAA3152748.1"/>
    <property type="molecule type" value="Genomic_DNA"/>
</dbReference>
<dbReference type="Proteomes" id="UP001501637">
    <property type="component" value="Unassembled WGS sequence"/>
</dbReference>
<evidence type="ECO:0000313" key="1">
    <source>
        <dbReference type="EMBL" id="GAA3152748.1"/>
    </source>
</evidence>
<name>A0ABP6NM33_9ACTN</name>
<protein>
    <submittedName>
        <fullName evidence="1">Uncharacterized protein</fullName>
    </submittedName>
</protein>
<comment type="caution">
    <text evidence="1">The sequence shown here is derived from an EMBL/GenBank/DDBJ whole genome shotgun (WGS) entry which is preliminary data.</text>
</comment>
<evidence type="ECO:0000313" key="2">
    <source>
        <dbReference type="Proteomes" id="UP001501637"/>
    </source>
</evidence>
<sequence>MAKVRGPSSVPVSGALLHAVADLVTAVAEFDRYQTPSHEGGLPALVRLRPLVREGEASCFGSGVYAHLYAVDFRLDASAVLEPDGERDL</sequence>
<gene>
    <name evidence="1" type="ORF">GCM10010449_83430</name>
</gene>
<organism evidence="1 2">
    <name type="scientific">Streptomyces rectiviolaceus</name>
    <dbReference type="NCBI Taxonomy" id="332591"/>
    <lineage>
        <taxon>Bacteria</taxon>
        <taxon>Bacillati</taxon>
        <taxon>Actinomycetota</taxon>
        <taxon>Actinomycetes</taxon>
        <taxon>Kitasatosporales</taxon>
        <taxon>Streptomycetaceae</taxon>
        <taxon>Streptomyces</taxon>
    </lineage>
</organism>
<reference evidence="2" key="1">
    <citation type="journal article" date="2019" name="Int. J. Syst. Evol. Microbiol.">
        <title>The Global Catalogue of Microorganisms (GCM) 10K type strain sequencing project: providing services to taxonomists for standard genome sequencing and annotation.</title>
        <authorList>
            <consortium name="The Broad Institute Genomics Platform"/>
            <consortium name="The Broad Institute Genome Sequencing Center for Infectious Disease"/>
            <person name="Wu L."/>
            <person name="Ma J."/>
        </authorList>
    </citation>
    <scope>NUCLEOTIDE SEQUENCE [LARGE SCALE GENOMIC DNA]</scope>
    <source>
        <strain evidence="2">JCM 9092</strain>
    </source>
</reference>
<keyword evidence="2" id="KW-1185">Reference proteome</keyword>
<accession>A0ABP6NM33</accession>
<proteinExistence type="predicted"/>